<keyword evidence="3" id="KW-1185">Reference proteome</keyword>
<proteinExistence type="predicted"/>
<feature type="compositionally biased region" description="Basic and acidic residues" evidence="1">
    <location>
        <begin position="149"/>
        <end position="192"/>
    </location>
</feature>
<feature type="compositionally biased region" description="Basic and acidic residues" evidence="1">
    <location>
        <begin position="200"/>
        <end position="229"/>
    </location>
</feature>
<gene>
    <name evidence="2" type="ORF">TRITD_1Bv1G123760</name>
</gene>
<dbReference type="InterPro" id="IPR053253">
    <property type="entry name" value="Sex_diff_modulator"/>
</dbReference>
<accession>A0A9R0V6J1</accession>
<dbReference type="PANTHER" id="PTHR33087:SF46">
    <property type="entry name" value="OS07G0539200 PROTEIN"/>
    <property type="match status" value="1"/>
</dbReference>
<dbReference type="PANTHER" id="PTHR33087">
    <property type="entry name" value="OS07G0539200 PROTEIN"/>
    <property type="match status" value="1"/>
</dbReference>
<feature type="region of interest" description="Disordered" evidence="1">
    <location>
        <begin position="149"/>
        <end position="303"/>
    </location>
</feature>
<dbReference type="OMA" id="CESAMPP"/>
<evidence type="ECO:0000313" key="3">
    <source>
        <dbReference type="Proteomes" id="UP000324705"/>
    </source>
</evidence>
<dbReference type="AlphaFoldDB" id="A0A9R0V6J1"/>
<sequence length="554" mass="60527">MTNQAHNNGVHNSVEAYYHVHLCIENLPLNAWCDEVATQVLGPDTFLHYFDVATVKREDSSSFNLWAWSANPSAIPKVLRLTLAGNQAAGYSSGPSAVVGRRGLKRRVLVHLETVEDFTPDVNGVIPRRPRSTHPFTFYYGVVDGESRMRDRSEVAGQRRDDDQDRDRRDDDDDRGRRGWEDHSSSWRESFFRSRSRAPARCEDEDRRGSRDSRREDRGGRRDDRDGRDGRRRTSGTPDARKIDWNQVQRLPDGVVIPASGTRGRRRPEDSGSRSARPGGLTSPVCEDSRGRSPPASPRTTSCDIVQVSSSPGDASWFSWIAPCFGAQERPAVVCPATLHQDASPRTSVLDIIQLHPMPAPARPCESAMPPLMLAASASHGSPSAAEPTTPIFIPMSTPPVSPAATNSTDLPTQSLLFVPCAPPLLSAPSSTPPRPPKTRRKTLAGVSGFNLNRCSPRLQAKKRTMPVAQLAEKLLCQRLGIINEGQEVTEEAISKFVGMFQGQLPDITVSALRALFNLDCDLAKAVEDALVEHGGAAGIELQTVNGEVAGEAA</sequence>
<organism evidence="2 3">
    <name type="scientific">Triticum turgidum subsp. durum</name>
    <name type="common">Durum wheat</name>
    <name type="synonym">Triticum durum</name>
    <dbReference type="NCBI Taxonomy" id="4567"/>
    <lineage>
        <taxon>Eukaryota</taxon>
        <taxon>Viridiplantae</taxon>
        <taxon>Streptophyta</taxon>
        <taxon>Embryophyta</taxon>
        <taxon>Tracheophyta</taxon>
        <taxon>Spermatophyta</taxon>
        <taxon>Magnoliopsida</taxon>
        <taxon>Liliopsida</taxon>
        <taxon>Poales</taxon>
        <taxon>Poaceae</taxon>
        <taxon>BOP clade</taxon>
        <taxon>Pooideae</taxon>
        <taxon>Triticodae</taxon>
        <taxon>Triticeae</taxon>
        <taxon>Triticinae</taxon>
        <taxon>Triticum</taxon>
    </lineage>
</organism>
<reference evidence="2 3" key="1">
    <citation type="submission" date="2017-09" db="EMBL/GenBank/DDBJ databases">
        <authorList>
            <consortium name="International Durum Wheat Genome Sequencing Consortium (IDWGSC)"/>
            <person name="Milanesi L."/>
        </authorList>
    </citation>
    <scope>NUCLEOTIDE SEQUENCE [LARGE SCALE GENOMIC DNA]</scope>
    <source>
        <strain evidence="3">cv. Svevo</strain>
    </source>
</reference>
<name>A0A9R0V6J1_TRITD</name>
<protein>
    <submittedName>
        <fullName evidence="2">Uncharacterized protein</fullName>
    </submittedName>
</protein>
<dbReference type="Gramene" id="TRITD1Bv1G123760.1">
    <property type="protein sequence ID" value="TRITD1Bv1G123760.1"/>
    <property type="gene ID" value="TRITD1Bv1G123760"/>
</dbReference>
<dbReference type="Proteomes" id="UP000324705">
    <property type="component" value="Chromosome 1B"/>
</dbReference>
<evidence type="ECO:0000256" key="1">
    <source>
        <dbReference type="SAM" id="MobiDB-lite"/>
    </source>
</evidence>
<evidence type="ECO:0000313" key="2">
    <source>
        <dbReference type="EMBL" id="VAH17531.1"/>
    </source>
</evidence>
<dbReference type="EMBL" id="LT934112">
    <property type="protein sequence ID" value="VAH17531.1"/>
    <property type="molecule type" value="Genomic_DNA"/>
</dbReference>